<dbReference type="Pfam" id="PF03914">
    <property type="entry name" value="CBF"/>
    <property type="match status" value="1"/>
</dbReference>
<keyword evidence="5" id="KW-1185">Reference proteome</keyword>
<feature type="region of interest" description="Disordered" evidence="2">
    <location>
        <begin position="1070"/>
        <end position="1101"/>
    </location>
</feature>
<dbReference type="InterPro" id="IPR016024">
    <property type="entry name" value="ARM-type_fold"/>
</dbReference>
<accession>A0AAD5UI01</accession>
<dbReference type="AlphaFoldDB" id="A0AAD5UI01"/>
<name>A0AAD5UI01_9FUNG</name>
<reference evidence="4" key="1">
    <citation type="submission" date="2020-05" db="EMBL/GenBank/DDBJ databases">
        <title>Phylogenomic resolution of chytrid fungi.</title>
        <authorList>
            <person name="Stajich J.E."/>
            <person name="Amses K."/>
            <person name="Simmons R."/>
            <person name="Seto K."/>
            <person name="Myers J."/>
            <person name="Bonds A."/>
            <person name="Quandt C.A."/>
            <person name="Barry K."/>
            <person name="Liu P."/>
            <person name="Grigoriev I."/>
            <person name="Longcore J.E."/>
            <person name="James T.Y."/>
        </authorList>
    </citation>
    <scope>NUCLEOTIDE SEQUENCE</scope>
    <source>
        <strain evidence="4">PLAUS21</strain>
    </source>
</reference>
<comment type="similarity">
    <text evidence="1">Belongs to the CBF/MAK21 family.</text>
</comment>
<evidence type="ECO:0000313" key="4">
    <source>
        <dbReference type="EMBL" id="KAJ3256389.1"/>
    </source>
</evidence>
<proteinExistence type="inferred from homology"/>
<protein>
    <recommendedName>
        <fullName evidence="3">CCAAT-binding factor domain-containing protein</fullName>
    </recommendedName>
</protein>
<dbReference type="InterPro" id="IPR005612">
    <property type="entry name" value="CCAAT-binding_factor"/>
</dbReference>
<feature type="compositionally biased region" description="Basic residues" evidence="2">
    <location>
        <begin position="1029"/>
        <end position="1038"/>
    </location>
</feature>
<dbReference type="PANTHER" id="PTHR12048:SF0">
    <property type="entry name" value="CCAAT_ENHANCER-BINDING PROTEIN ZETA"/>
    <property type="match status" value="1"/>
</dbReference>
<feature type="compositionally biased region" description="Acidic residues" evidence="2">
    <location>
        <begin position="961"/>
        <end position="994"/>
    </location>
</feature>
<dbReference type="PANTHER" id="PTHR12048">
    <property type="entry name" value="CCAAT-BINDING FACTOR-RELATED"/>
    <property type="match status" value="1"/>
</dbReference>
<gene>
    <name evidence="4" type="ORF">HK103_005518</name>
</gene>
<feature type="compositionally biased region" description="Basic residues" evidence="2">
    <location>
        <begin position="482"/>
        <end position="497"/>
    </location>
</feature>
<feature type="domain" description="CCAAT-binding factor" evidence="3">
    <location>
        <begin position="538"/>
        <end position="739"/>
    </location>
</feature>
<feature type="compositionally biased region" description="Basic and acidic residues" evidence="2">
    <location>
        <begin position="659"/>
        <end position="695"/>
    </location>
</feature>
<dbReference type="GO" id="GO:0005634">
    <property type="term" value="C:nucleus"/>
    <property type="evidence" value="ECO:0007669"/>
    <property type="project" value="UniProtKB-ARBA"/>
</dbReference>
<feature type="compositionally biased region" description="Basic and acidic residues" evidence="2">
    <location>
        <begin position="468"/>
        <end position="481"/>
    </location>
</feature>
<feature type="region of interest" description="Disordered" evidence="2">
    <location>
        <begin position="907"/>
        <end position="1038"/>
    </location>
</feature>
<organism evidence="4 5">
    <name type="scientific">Boothiomyces macroporosus</name>
    <dbReference type="NCBI Taxonomy" id="261099"/>
    <lineage>
        <taxon>Eukaryota</taxon>
        <taxon>Fungi</taxon>
        <taxon>Fungi incertae sedis</taxon>
        <taxon>Chytridiomycota</taxon>
        <taxon>Chytridiomycota incertae sedis</taxon>
        <taxon>Chytridiomycetes</taxon>
        <taxon>Rhizophydiales</taxon>
        <taxon>Terramycetaceae</taxon>
        <taxon>Boothiomyces</taxon>
    </lineage>
</organism>
<dbReference type="Proteomes" id="UP001210925">
    <property type="component" value="Unassembled WGS sequence"/>
</dbReference>
<feature type="region of interest" description="Disordered" evidence="2">
    <location>
        <begin position="635"/>
        <end position="707"/>
    </location>
</feature>
<dbReference type="InterPro" id="IPR040155">
    <property type="entry name" value="CEBPZ/Mak21-like"/>
</dbReference>
<dbReference type="EMBL" id="JADGKB010000051">
    <property type="protein sequence ID" value="KAJ3256389.1"/>
    <property type="molecule type" value="Genomic_DNA"/>
</dbReference>
<feature type="region of interest" description="Disordered" evidence="2">
    <location>
        <begin position="468"/>
        <end position="505"/>
    </location>
</feature>
<evidence type="ECO:0000256" key="2">
    <source>
        <dbReference type="SAM" id="MobiDB-lite"/>
    </source>
</evidence>
<evidence type="ECO:0000313" key="5">
    <source>
        <dbReference type="Proteomes" id="UP001210925"/>
    </source>
</evidence>
<feature type="compositionally biased region" description="Acidic residues" evidence="2">
    <location>
        <begin position="907"/>
        <end position="933"/>
    </location>
</feature>
<feature type="compositionally biased region" description="Basic residues" evidence="2">
    <location>
        <begin position="1083"/>
        <end position="1101"/>
    </location>
</feature>
<sequence length="1101" mass="125131">MVKKNKPSNSRAVLLQEIKALGGDHTDLDLLNDVLSGSEAEDEEDQVKVKPEAKVDEKSLKNDLMKLFKTMDFDSARPKDSDEDEPVKTKEQLKKEKRQLLKEAKKLAKEEQLKRTVELAAFTDEFLQDNPDEFTGSSATYGKKEESNVRDMVSQMLKGTKPVDKLEQDIIFKSSVWYENELPEIKYNGKPSPDNVAKELAKAKALWLEDCKKFEMMREQNSKANKDFVATILKSGTVTDKVSALTLLIQESPVHTFNHLNDNLIHGMAKKKARREALLAIDSIKDLLLNNLLPNRKLNYFVDQPCLSHEATPAHLIAWCYEDALKKAYFEFLQIVEELSKDVLQHVKSKMLSTVFELLCEKPEQEENLLTLLVNKMGDLDKKIASKATYLLTQLLIKHPAMKSVVIKEVERLLFRPNVADRAKYYAITFLNQIILTKSKSDVEAANHLVHLYFTIFESIVKAMKEEKEEQVQAKKPEDKKKKGKKRPSKYNRGPKKKGPDNTPALVKIDGVNSKMMAALLTGVNRAFPFASLETKVIQALTLIFQVQSSREVLSDRFYTALYDTLLDRRLLDASRQAAYLNLLYRALKADLTIDRVRSFVKRLVQCISFAQVPLICGSLFLLSELCNQRPGLWPMVTQPEDNEEERFVDVDTKEDEQAEAKTFENEKSDSEEETKSESETSQEDKESENGEKAEMNLTGPRKYDGKKRNPLYANASVACLWELVPFANHYHPTVALYAKTLLSGNPIKVPEGAVNYDPLLNHTLSRFLERFVYKAPKKVKTVHHGSSIMQPRTTQQNDMLLVGGRKKANAIFEDEELGEAMPLDDAPVNQANWLSKSESEVPVDEVFFYKYFKDRKTNKPVQNEQDDISLADSDQEDMDEAEIWDAMTKSAGFDKAGLNIDDDDIAFEDEELDYNDQEDSDEDEPIDPENMEEMFKKMDGLGSEGSEDEDEGDMAAWAKEDDEWEDEGEDEDLDEGEDEDLDEGEDEDLDEDADFAKDLAAQGGSDEEDNLFTSMLDDGLSDEERDAKKKKKDTLSSKAKKLGYKGDFFDNSNGKADFASAEDFEDMLKDLQSESEGEELPKKKRKKFSAGPKGKKLKRK</sequence>
<comment type="caution">
    <text evidence="4">The sequence shown here is derived from an EMBL/GenBank/DDBJ whole genome shotgun (WGS) entry which is preliminary data.</text>
</comment>
<evidence type="ECO:0000256" key="1">
    <source>
        <dbReference type="ARBA" id="ARBA00007797"/>
    </source>
</evidence>
<dbReference type="SUPFAM" id="SSF48371">
    <property type="entry name" value="ARM repeat"/>
    <property type="match status" value="1"/>
</dbReference>
<feature type="region of interest" description="Disordered" evidence="2">
    <location>
        <begin position="71"/>
        <end position="92"/>
    </location>
</feature>
<evidence type="ECO:0000259" key="3">
    <source>
        <dbReference type="Pfam" id="PF03914"/>
    </source>
</evidence>